<keyword evidence="7" id="KW-0501">Molybdenum cofactor biosynthesis</keyword>
<accession>A0A1G9JG53</accession>
<dbReference type="RefSeq" id="WP_093249968.1">
    <property type="nucleotide sequence ID" value="NZ_FNGP01000002.1"/>
</dbReference>
<dbReference type="InterPro" id="IPR013482">
    <property type="entry name" value="Molybde_CF_guanTrfase"/>
</dbReference>
<feature type="domain" description="MobA-like NTP transferase" evidence="9">
    <location>
        <begin position="11"/>
        <end position="169"/>
    </location>
</feature>
<protein>
    <submittedName>
        <fullName evidence="10">Molybdopterin-guanine dinucleotide biosynthesis protein A</fullName>
    </submittedName>
</protein>
<dbReference type="Gene3D" id="3.90.550.10">
    <property type="entry name" value="Spore Coat Polysaccharide Biosynthesis Protein SpsA, Chain A"/>
    <property type="match status" value="1"/>
</dbReference>
<keyword evidence="3" id="KW-0479">Metal-binding</keyword>
<dbReference type="InterPro" id="IPR029044">
    <property type="entry name" value="Nucleotide-diphossugar_trans"/>
</dbReference>
<feature type="region of interest" description="Disordered" evidence="8">
    <location>
        <begin position="177"/>
        <end position="208"/>
    </location>
</feature>
<dbReference type="PANTHER" id="PTHR19136">
    <property type="entry name" value="MOLYBDENUM COFACTOR GUANYLYLTRANSFERASE"/>
    <property type="match status" value="1"/>
</dbReference>
<dbReference type="OrthoDB" id="4408226at2"/>
<keyword evidence="11" id="KW-1185">Reference proteome</keyword>
<keyword evidence="1" id="KW-0963">Cytoplasm</keyword>
<keyword evidence="4" id="KW-0547">Nucleotide-binding</keyword>
<evidence type="ECO:0000256" key="5">
    <source>
        <dbReference type="ARBA" id="ARBA00022842"/>
    </source>
</evidence>
<dbReference type="CDD" id="cd02503">
    <property type="entry name" value="MobA"/>
    <property type="match status" value="1"/>
</dbReference>
<dbReference type="GO" id="GO:0006777">
    <property type="term" value="P:Mo-molybdopterin cofactor biosynthetic process"/>
    <property type="evidence" value="ECO:0007669"/>
    <property type="project" value="UniProtKB-KW"/>
</dbReference>
<organism evidence="10 11">
    <name type="scientific">Tessaracoccus oleiagri</name>
    <dbReference type="NCBI Taxonomy" id="686624"/>
    <lineage>
        <taxon>Bacteria</taxon>
        <taxon>Bacillati</taxon>
        <taxon>Actinomycetota</taxon>
        <taxon>Actinomycetes</taxon>
        <taxon>Propionibacteriales</taxon>
        <taxon>Propionibacteriaceae</taxon>
        <taxon>Tessaracoccus</taxon>
    </lineage>
</organism>
<evidence type="ECO:0000313" key="10">
    <source>
        <dbReference type="EMBL" id="SDL36361.1"/>
    </source>
</evidence>
<evidence type="ECO:0000313" key="11">
    <source>
        <dbReference type="Proteomes" id="UP000199475"/>
    </source>
</evidence>
<evidence type="ECO:0000256" key="2">
    <source>
        <dbReference type="ARBA" id="ARBA00022679"/>
    </source>
</evidence>
<dbReference type="EMBL" id="FNGP01000002">
    <property type="protein sequence ID" value="SDL36361.1"/>
    <property type="molecule type" value="Genomic_DNA"/>
</dbReference>
<evidence type="ECO:0000256" key="6">
    <source>
        <dbReference type="ARBA" id="ARBA00023134"/>
    </source>
</evidence>
<dbReference type="AlphaFoldDB" id="A0A1G9JG53"/>
<dbReference type="GO" id="GO:0016779">
    <property type="term" value="F:nucleotidyltransferase activity"/>
    <property type="evidence" value="ECO:0007669"/>
    <property type="project" value="UniProtKB-ARBA"/>
</dbReference>
<keyword evidence="6" id="KW-0342">GTP-binding</keyword>
<dbReference type="InterPro" id="IPR025877">
    <property type="entry name" value="MobA-like_NTP_Trfase"/>
</dbReference>
<gene>
    <name evidence="10" type="ORF">SAMN04488242_1224</name>
</gene>
<dbReference type="STRING" id="686624.SAMN04488242_1224"/>
<name>A0A1G9JG53_9ACTN</name>
<dbReference type="Proteomes" id="UP000199475">
    <property type="component" value="Unassembled WGS sequence"/>
</dbReference>
<evidence type="ECO:0000256" key="7">
    <source>
        <dbReference type="ARBA" id="ARBA00023150"/>
    </source>
</evidence>
<dbReference type="PANTHER" id="PTHR19136:SF81">
    <property type="entry name" value="MOLYBDENUM COFACTOR GUANYLYLTRANSFERASE"/>
    <property type="match status" value="1"/>
</dbReference>
<evidence type="ECO:0000259" key="9">
    <source>
        <dbReference type="Pfam" id="PF12804"/>
    </source>
</evidence>
<dbReference type="SUPFAM" id="SSF53448">
    <property type="entry name" value="Nucleotide-diphospho-sugar transferases"/>
    <property type="match status" value="1"/>
</dbReference>
<evidence type="ECO:0000256" key="3">
    <source>
        <dbReference type="ARBA" id="ARBA00022723"/>
    </source>
</evidence>
<reference evidence="10 11" key="1">
    <citation type="submission" date="2016-10" db="EMBL/GenBank/DDBJ databases">
        <authorList>
            <person name="de Groot N.N."/>
        </authorList>
    </citation>
    <scope>NUCLEOTIDE SEQUENCE [LARGE SCALE GENOMIC DNA]</scope>
    <source>
        <strain evidence="10 11">CGMCC 1.9159</strain>
    </source>
</reference>
<proteinExistence type="predicted"/>
<evidence type="ECO:0000256" key="1">
    <source>
        <dbReference type="ARBA" id="ARBA00022490"/>
    </source>
</evidence>
<keyword evidence="5" id="KW-0460">Magnesium</keyword>
<dbReference type="GO" id="GO:0046872">
    <property type="term" value="F:metal ion binding"/>
    <property type="evidence" value="ECO:0007669"/>
    <property type="project" value="UniProtKB-KW"/>
</dbReference>
<sequence>MATQPLAPTSAIILGGGRSSRMGTDKLGLHLGGRSLLQRACDAVAPHVTRIVVAGPERADVAGPTVEFVVEDPPFGGPVAGIVAALGSVPGEGRCFLLAGDLAAPDEVVATLLAHATELDASDAVVLEDADGWPQFLAGLYRTESLRRAASKLESVRDASVRRLLGALDPVRVPAPARTLADIDTPEDAERRGATRPGASGKHECGPQ</sequence>
<dbReference type="GO" id="GO:0005525">
    <property type="term" value="F:GTP binding"/>
    <property type="evidence" value="ECO:0007669"/>
    <property type="project" value="UniProtKB-KW"/>
</dbReference>
<evidence type="ECO:0000256" key="8">
    <source>
        <dbReference type="SAM" id="MobiDB-lite"/>
    </source>
</evidence>
<evidence type="ECO:0000256" key="4">
    <source>
        <dbReference type="ARBA" id="ARBA00022741"/>
    </source>
</evidence>
<dbReference type="Pfam" id="PF12804">
    <property type="entry name" value="NTP_transf_3"/>
    <property type="match status" value="1"/>
</dbReference>
<keyword evidence="2" id="KW-0808">Transferase</keyword>